<dbReference type="InterPro" id="IPR024603">
    <property type="entry name" value="COG_complex_COG2_C"/>
</dbReference>
<accession>A0A0D3BQS1</accession>
<dbReference type="PANTHER" id="PTHR45621">
    <property type="entry name" value="OS01G0588500 PROTEIN-RELATED"/>
    <property type="match status" value="1"/>
</dbReference>
<dbReference type="PROSITE" id="PS00108">
    <property type="entry name" value="PROTEIN_KINASE_ST"/>
    <property type="match status" value="1"/>
</dbReference>
<dbReference type="Proteomes" id="UP000032141">
    <property type="component" value="Chromosome C4"/>
</dbReference>
<dbReference type="InterPro" id="IPR011009">
    <property type="entry name" value="Kinase-like_dom_sf"/>
</dbReference>
<dbReference type="eggNOG" id="KOG1187">
    <property type="taxonomic scope" value="Eukaryota"/>
</dbReference>
<dbReference type="EnsemblPlants" id="Bo4g026990.1">
    <property type="protein sequence ID" value="Bo4g026990.1"/>
    <property type="gene ID" value="Bo4g026990"/>
</dbReference>
<evidence type="ECO:0000259" key="1">
    <source>
        <dbReference type="PROSITE" id="PS50011"/>
    </source>
</evidence>
<keyword evidence="3" id="KW-1185">Reference proteome</keyword>
<organism evidence="2 3">
    <name type="scientific">Brassica oleracea var. oleracea</name>
    <dbReference type="NCBI Taxonomy" id="109376"/>
    <lineage>
        <taxon>Eukaryota</taxon>
        <taxon>Viridiplantae</taxon>
        <taxon>Streptophyta</taxon>
        <taxon>Embryophyta</taxon>
        <taxon>Tracheophyta</taxon>
        <taxon>Spermatophyta</taxon>
        <taxon>Magnoliopsida</taxon>
        <taxon>eudicotyledons</taxon>
        <taxon>Gunneridae</taxon>
        <taxon>Pentapetalae</taxon>
        <taxon>rosids</taxon>
        <taxon>malvids</taxon>
        <taxon>Brassicales</taxon>
        <taxon>Brassicaceae</taxon>
        <taxon>Brassiceae</taxon>
        <taxon>Brassica</taxon>
    </lineage>
</organism>
<dbReference type="InterPro" id="IPR000719">
    <property type="entry name" value="Prot_kinase_dom"/>
</dbReference>
<name>A0A0D3BQS1_BRAOL</name>
<dbReference type="Gramene" id="Bo4g026990.1">
    <property type="protein sequence ID" value="Bo4g026990.1"/>
    <property type="gene ID" value="Bo4g026990"/>
</dbReference>
<dbReference type="InterPro" id="IPR050823">
    <property type="entry name" value="Plant_Ser_Thr_Prot_Kinase"/>
</dbReference>
<sequence length="462" mass="52076">MSREGSKGSASATSFSHTPRTECEILQNANLKSFNSSLQRGASWLIVWLVKAEINYLGKLDHPDLVKLIGYCLEEEQRLLVFDVMPRGSLENHLLRRGTFFQPISWNTQVRMAALGAARGLAFLHNAQPQVIYRDFKASNILLDSNSIHYCQNLKGPLSAKSDVYSFGVVLLELLSGRRAIDKNQPVGEHNLVDWARPYLTNKRRLFHPRLQGQYSLTRALKIALLALDCTSLDSKGLCFGNVRGKEETNLQTMNLGKPVFKQSFPNLMLRQSATLLESLRSCWKEDVLVFSTADKFLRLTLQLLSRFVKFDIVSITCRYCIWVSSALHTRKGNASPSPGCDWAVSASADDFVYVSHFLSWILSQLKYLTDGFSGYCTLSINRPFWREKATRREEQKRAGAASGVSDDNDKMCMQLFLDTQEYGRNISALGLKPADIPVYCSFWQCVAPADWQNTKGGKPVM</sequence>
<dbReference type="HOGENOM" id="CLU_592628_0_0_1"/>
<evidence type="ECO:0000313" key="2">
    <source>
        <dbReference type="EnsemblPlants" id="Bo4g026990.1"/>
    </source>
</evidence>
<dbReference type="SUPFAM" id="SSF56112">
    <property type="entry name" value="Protein kinase-like (PK-like)"/>
    <property type="match status" value="1"/>
</dbReference>
<evidence type="ECO:0000313" key="3">
    <source>
        <dbReference type="Proteomes" id="UP000032141"/>
    </source>
</evidence>
<dbReference type="Gene3D" id="1.10.510.10">
    <property type="entry name" value="Transferase(Phosphotransferase) domain 1"/>
    <property type="match status" value="2"/>
</dbReference>
<dbReference type="GO" id="GO:0004672">
    <property type="term" value="F:protein kinase activity"/>
    <property type="evidence" value="ECO:0007669"/>
    <property type="project" value="InterPro"/>
</dbReference>
<dbReference type="GO" id="GO:0005524">
    <property type="term" value="F:ATP binding"/>
    <property type="evidence" value="ECO:0007669"/>
    <property type="project" value="InterPro"/>
</dbReference>
<dbReference type="Pfam" id="PF12022">
    <property type="entry name" value="COG2_C"/>
    <property type="match status" value="1"/>
</dbReference>
<dbReference type="Pfam" id="PF00069">
    <property type="entry name" value="Pkinase"/>
    <property type="match status" value="1"/>
</dbReference>
<reference evidence="2 3" key="1">
    <citation type="journal article" date="2014" name="Genome Biol.">
        <title>Transcriptome and methylome profiling reveals relics of genome dominance in the mesopolyploid Brassica oleracea.</title>
        <authorList>
            <person name="Parkin I.A."/>
            <person name="Koh C."/>
            <person name="Tang H."/>
            <person name="Robinson S.J."/>
            <person name="Kagale S."/>
            <person name="Clarke W.E."/>
            <person name="Town C.D."/>
            <person name="Nixon J."/>
            <person name="Krishnakumar V."/>
            <person name="Bidwell S.L."/>
            <person name="Denoeud F."/>
            <person name="Belcram H."/>
            <person name="Links M.G."/>
            <person name="Just J."/>
            <person name="Clarke C."/>
            <person name="Bender T."/>
            <person name="Huebert T."/>
            <person name="Mason A.S."/>
            <person name="Pires J.C."/>
            <person name="Barker G."/>
            <person name="Moore J."/>
            <person name="Walley P.G."/>
            <person name="Manoli S."/>
            <person name="Batley J."/>
            <person name="Edwards D."/>
            <person name="Nelson M.N."/>
            <person name="Wang X."/>
            <person name="Paterson A.H."/>
            <person name="King G."/>
            <person name="Bancroft I."/>
            <person name="Chalhoub B."/>
            <person name="Sharpe A.G."/>
        </authorList>
    </citation>
    <scope>NUCLEOTIDE SEQUENCE</scope>
    <source>
        <strain evidence="2 3">cv. TO1000</strain>
    </source>
</reference>
<dbReference type="AlphaFoldDB" id="A0A0D3BQS1"/>
<dbReference type="eggNOG" id="KOG2307">
    <property type="taxonomic scope" value="Eukaryota"/>
</dbReference>
<dbReference type="PROSITE" id="PS50011">
    <property type="entry name" value="PROTEIN_KINASE_DOM"/>
    <property type="match status" value="1"/>
</dbReference>
<proteinExistence type="predicted"/>
<protein>
    <recommendedName>
        <fullName evidence="1">Protein kinase domain-containing protein</fullName>
    </recommendedName>
</protein>
<reference evidence="2" key="2">
    <citation type="submission" date="2015-03" db="UniProtKB">
        <authorList>
            <consortium name="EnsemblPlants"/>
        </authorList>
    </citation>
    <scope>IDENTIFICATION</scope>
</reference>
<feature type="domain" description="Protein kinase" evidence="1">
    <location>
        <begin position="1"/>
        <end position="309"/>
    </location>
</feature>
<dbReference type="InterPro" id="IPR008271">
    <property type="entry name" value="Ser/Thr_kinase_AS"/>
</dbReference>